<dbReference type="EMBL" id="FQZT01000008">
    <property type="protein sequence ID" value="SHJ42369.1"/>
    <property type="molecule type" value="Genomic_DNA"/>
</dbReference>
<name>A0A1M6J6R6_MALRU</name>
<dbReference type="InterPro" id="IPR036280">
    <property type="entry name" value="Multihaem_cyt_sf"/>
</dbReference>
<sequence>MKARRQIAKAKFLIAVLVVMLAGFTGSALAATDHSGFFEGTLDTGPDVTKACLECHEDAAEQVMGTTHWTWSSKQKIDGKTVHRGKVNALNNF</sequence>
<keyword evidence="3" id="KW-1185">Reference proteome</keyword>
<dbReference type="SUPFAM" id="SSF48695">
    <property type="entry name" value="Multiheme cytochromes"/>
    <property type="match status" value="1"/>
</dbReference>
<accession>A0A1M6J6R6</accession>
<feature type="signal peptide" evidence="1">
    <location>
        <begin position="1"/>
        <end position="30"/>
    </location>
</feature>
<organism evidence="2 3">
    <name type="scientific">Malonomonas rubra DSM 5091</name>
    <dbReference type="NCBI Taxonomy" id="1122189"/>
    <lineage>
        <taxon>Bacteria</taxon>
        <taxon>Pseudomonadati</taxon>
        <taxon>Thermodesulfobacteriota</taxon>
        <taxon>Desulfuromonadia</taxon>
        <taxon>Desulfuromonadales</taxon>
        <taxon>Geopsychrobacteraceae</taxon>
        <taxon>Malonomonas</taxon>
    </lineage>
</organism>
<protein>
    <submittedName>
        <fullName evidence="2">Uncharacterized protein</fullName>
    </submittedName>
</protein>
<evidence type="ECO:0000256" key="1">
    <source>
        <dbReference type="SAM" id="SignalP"/>
    </source>
</evidence>
<evidence type="ECO:0000313" key="2">
    <source>
        <dbReference type="EMBL" id="SHJ42369.1"/>
    </source>
</evidence>
<dbReference type="Proteomes" id="UP000184171">
    <property type="component" value="Unassembled WGS sequence"/>
</dbReference>
<feature type="chain" id="PRO_5012703129" evidence="1">
    <location>
        <begin position="31"/>
        <end position="93"/>
    </location>
</feature>
<dbReference type="STRING" id="1122189.SAMN02745165_02321"/>
<reference evidence="2 3" key="1">
    <citation type="submission" date="2016-11" db="EMBL/GenBank/DDBJ databases">
        <authorList>
            <person name="Jaros S."/>
            <person name="Januszkiewicz K."/>
            <person name="Wedrychowicz H."/>
        </authorList>
    </citation>
    <scope>NUCLEOTIDE SEQUENCE [LARGE SCALE GENOMIC DNA]</scope>
    <source>
        <strain evidence="2 3">DSM 5091</strain>
    </source>
</reference>
<proteinExistence type="predicted"/>
<dbReference type="AlphaFoldDB" id="A0A1M6J6R6"/>
<evidence type="ECO:0000313" key="3">
    <source>
        <dbReference type="Proteomes" id="UP000184171"/>
    </source>
</evidence>
<keyword evidence="1" id="KW-0732">Signal</keyword>
<gene>
    <name evidence="2" type="ORF">SAMN02745165_02321</name>
</gene>